<feature type="compositionally biased region" description="Low complexity" evidence="1">
    <location>
        <begin position="448"/>
        <end position="486"/>
    </location>
</feature>
<dbReference type="GO" id="GO:0006998">
    <property type="term" value="P:nuclear envelope organization"/>
    <property type="evidence" value="ECO:0007669"/>
    <property type="project" value="TreeGrafter"/>
</dbReference>
<gene>
    <name evidence="3" type="ORF">BU24DRAFT_423256</name>
</gene>
<protein>
    <submittedName>
        <fullName evidence="3">Spo7-domain-containing protein</fullName>
    </submittedName>
</protein>
<evidence type="ECO:0000313" key="4">
    <source>
        <dbReference type="Proteomes" id="UP000799778"/>
    </source>
</evidence>
<dbReference type="GO" id="GO:0019888">
    <property type="term" value="F:protein phosphatase regulator activity"/>
    <property type="evidence" value="ECO:0007669"/>
    <property type="project" value="InterPro"/>
</dbReference>
<evidence type="ECO:0000256" key="2">
    <source>
        <dbReference type="SAM" id="Phobius"/>
    </source>
</evidence>
<organism evidence="3 4">
    <name type="scientific">Aaosphaeria arxii CBS 175.79</name>
    <dbReference type="NCBI Taxonomy" id="1450172"/>
    <lineage>
        <taxon>Eukaryota</taxon>
        <taxon>Fungi</taxon>
        <taxon>Dikarya</taxon>
        <taxon>Ascomycota</taxon>
        <taxon>Pezizomycotina</taxon>
        <taxon>Dothideomycetes</taxon>
        <taxon>Pleosporomycetidae</taxon>
        <taxon>Pleosporales</taxon>
        <taxon>Pleosporales incertae sedis</taxon>
        <taxon>Aaosphaeria</taxon>
    </lineage>
</organism>
<feature type="region of interest" description="Disordered" evidence="1">
    <location>
        <begin position="366"/>
        <end position="563"/>
    </location>
</feature>
<evidence type="ECO:0000256" key="1">
    <source>
        <dbReference type="SAM" id="MobiDB-lite"/>
    </source>
</evidence>
<feature type="region of interest" description="Disordered" evidence="1">
    <location>
        <begin position="1"/>
        <end position="60"/>
    </location>
</feature>
<keyword evidence="4" id="KW-1185">Reference proteome</keyword>
<proteinExistence type="predicted"/>
<feature type="compositionally biased region" description="Polar residues" evidence="1">
    <location>
        <begin position="410"/>
        <end position="427"/>
    </location>
</feature>
<dbReference type="GO" id="GO:0004721">
    <property type="term" value="F:phosphoprotein phosphatase activity"/>
    <property type="evidence" value="ECO:0007669"/>
    <property type="project" value="TreeGrafter"/>
</dbReference>
<dbReference type="Proteomes" id="UP000799778">
    <property type="component" value="Unassembled WGS sequence"/>
</dbReference>
<reference evidence="3" key="1">
    <citation type="journal article" date="2020" name="Stud. Mycol.">
        <title>101 Dothideomycetes genomes: a test case for predicting lifestyles and emergence of pathogens.</title>
        <authorList>
            <person name="Haridas S."/>
            <person name="Albert R."/>
            <person name="Binder M."/>
            <person name="Bloem J."/>
            <person name="Labutti K."/>
            <person name="Salamov A."/>
            <person name="Andreopoulos B."/>
            <person name="Baker S."/>
            <person name="Barry K."/>
            <person name="Bills G."/>
            <person name="Bluhm B."/>
            <person name="Cannon C."/>
            <person name="Castanera R."/>
            <person name="Culley D."/>
            <person name="Daum C."/>
            <person name="Ezra D."/>
            <person name="Gonzalez J."/>
            <person name="Henrissat B."/>
            <person name="Kuo A."/>
            <person name="Liang C."/>
            <person name="Lipzen A."/>
            <person name="Lutzoni F."/>
            <person name="Magnuson J."/>
            <person name="Mondo S."/>
            <person name="Nolan M."/>
            <person name="Ohm R."/>
            <person name="Pangilinan J."/>
            <person name="Park H.-J."/>
            <person name="Ramirez L."/>
            <person name="Alfaro M."/>
            <person name="Sun H."/>
            <person name="Tritt A."/>
            <person name="Yoshinaga Y."/>
            <person name="Zwiers L.-H."/>
            <person name="Turgeon B."/>
            <person name="Goodwin S."/>
            <person name="Spatafora J."/>
            <person name="Crous P."/>
            <person name="Grigoriev I."/>
        </authorList>
    </citation>
    <scope>NUCLEOTIDE SEQUENCE</scope>
    <source>
        <strain evidence="3">CBS 175.79</strain>
    </source>
</reference>
<accession>A0A6A5XM69</accession>
<feature type="transmembrane region" description="Helical" evidence="2">
    <location>
        <begin position="174"/>
        <end position="193"/>
    </location>
</feature>
<keyword evidence="2" id="KW-0812">Transmembrane</keyword>
<dbReference type="GeneID" id="54285596"/>
<dbReference type="Pfam" id="PF03907">
    <property type="entry name" value="Spo7"/>
    <property type="match status" value="1"/>
</dbReference>
<dbReference type="OrthoDB" id="5599171at2759"/>
<dbReference type="PANTHER" id="PTHR28249:SF1">
    <property type="entry name" value="SPORULATION-SPECIFIC PROTEIN SPO7"/>
    <property type="match status" value="1"/>
</dbReference>
<dbReference type="GO" id="GO:0071595">
    <property type="term" value="C:Nem1-Spo7 phosphatase complex"/>
    <property type="evidence" value="ECO:0007669"/>
    <property type="project" value="TreeGrafter"/>
</dbReference>
<name>A0A6A5XM69_9PLEO</name>
<feature type="compositionally biased region" description="Basic residues" evidence="1">
    <location>
        <begin position="375"/>
        <end position="386"/>
    </location>
</feature>
<feature type="transmembrane region" description="Helical" evidence="2">
    <location>
        <begin position="136"/>
        <end position="154"/>
    </location>
</feature>
<sequence length="563" mass="62880">MATSLDHIVKGTPAPNAEQVRQHIHEEESTSPSHTAYPSGQPDQPPAYSSTYPSQPTTHSTYATSQFATSHGLGNPPHDANDRLASIKTPRPAHLYNDPTSLLPSSPPQIYLNLLILEASLRSQYLTLRARRRQNTFFLTLLTVWILYFGYLQWLRPREDGKVGGSQYWLINAMQMLCLTTGVLTAILFYAIGQWERGVRWPRRWVGTANRGLRGMNVKIVIIRGSWMEEVMSWLAFMMPFSGGLWGGETAGSSYHYINLAQEKKNDLSSGLPRHRILEDGKEYAEEDIAPGGDFIHLLLLPKPFSPDFRENWELYRTEYWEKENERRSELRKRVRQRQREIARAEGGWLWWTGWRGWKRARGVKGRAGDVEKTGHHHAHHHHSRTHSLSATNSLKDRKRRASTIRGRDNNTTITSHSRNSSRSVTPSAADLEDRLRPASESRERRWSTSTTGSTATAASSSRPAPRAAPPLLTSNSSSSTASTLTQGSAHSARQPPNAARRPVTPNDAASQWQSKRASSLSTSESLSERDDAQIAAADGSEGARPAVRRRTSRDGGAGAGMA</sequence>
<dbReference type="PANTHER" id="PTHR28249">
    <property type="entry name" value="SPORULATION-SPECIFIC PROTEIN SPO7"/>
    <property type="match status" value="1"/>
</dbReference>
<dbReference type="EMBL" id="ML978070">
    <property type="protein sequence ID" value="KAF2014242.1"/>
    <property type="molecule type" value="Genomic_DNA"/>
</dbReference>
<dbReference type="RefSeq" id="XP_033382581.1">
    <property type="nucleotide sequence ID" value="XM_033528199.1"/>
</dbReference>
<dbReference type="InterPro" id="IPR005605">
    <property type="entry name" value="Spo7"/>
</dbReference>
<feature type="compositionally biased region" description="Basic and acidic residues" evidence="1">
    <location>
        <begin position="432"/>
        <end position="447"/>
    </location>
</feature>
<keyword evidence="2" id="KW-1133">Transmembrane helix</keyword>
<dbReference type="AlphaFoldDB" id="A0A6A5XM69"/>
<evidence type="ECO:0000313" key="3">
    <source>
        <dbReference type="EMBL" id="KAF2014242.1"/>
    </source>
</evidence>
<keyword evidence="2" id="KW-0472">Membrane</keyword>
<feature type="compositionally biased region" description="Polar residues" evidence="1">
    <location>
        <begin position="508"/>
        <end position="518"/>
    </location>
</feature>
<feature type="compositionally biased region" description="Polar residues" evidence="1">
    <location>
        <begin position="30"/>
        <end position="60"/>
    </location>
</feature>